<dbReference type="PANTHER" id="PTHR42789">
    <property type="entry name" value="D-ISOMER SPECIFIC 2-HYDROXYACID DEHYDROGENASE FAMILY PROTEIN (AFU_ORTHOLOGUE AFUA_6G10090)"/>
    <property type="match status" value="1"/>
</dbReference>
<name>A0A1F5X4J3_9BACT</name>
<dbReference type="InterPro" id="IPR006139">
    <property type="entry name" value="D-isomer_2_OHA_DH_cat_dom"/>
</dbReference>
<gene>
    <name evidence="7" type="ORF">A2924_03830</name>
</gene>
<dbReference type="PANTHER" id="PTHR42789:SF1">
    <property type="entry name" value="D-ISOMER SPECIFIC 2-HYDROXYACID DEHYDROGENASE FAMILY PROTEIN (AFU_ORTHOLOGUE AFUA_6G10090)"/>
    <property type="match status" value="1"/>
</dbReference>
<evidence type="ECO:0008006" key="9">
    <source>
        <dbReference type="Google" id="ProtNLM"/>
    </source>
</evidence>
<reference evidence="7 8" key="1">
    <citation type="journal article" date="2016" name="Nat. Commun.">
        <title>Thousands of microbial genomes shed light on interconnected biogeochemical processes in an aquifer system.</title>
        <authorList>
            <person name="Anantharaman K."/>
            <person name="Brown C.T."/>
            <person name="Hug L.A."/>
            <person name="Sharon I."/>
            <person name="Castelle C.J."/>
            <person name="Probst A.J."/>
            <person name="Thomas B.C."/>
            <person name="Singh A."/>
            <person name="Wilkins M.J."/>
            <person name="Karaoz U."/>
            <person name="Brodie E.L."/>
            <person name="Williams K.H."/>
            <person name="Hubbard S.S."/>
            <person name="Banfield J.F."/>
        </authorList>
    </citation>
    <scope>NUCLEOTIDE SEQUENCE [LARGE SCALE GENOMIC DNA]</scope>
</reference>
<dbReference type="InterPro" id="IPR029753">
    <property type="entry name" value="D-isomer_DH_CS"/>
</dbReference>
<dbReference type="GO" id="GO:0051287">
    <property type="term" value="F:NAD binding"/>
    <property type="evidence" value="ECO:0007669"/>
    <property type="project" value="InterPro"/>
</dbReference>
<dbReference type="PROSITE" id="PS00670">
    <property type="entry name" value="D_2_HYDROXYACID_DH_2"/>
    <property type="match status" value="1"/>
</dbReference>
<dbReference type="FunFam" id="3.40.50.720:FF:000203">
    <property type="entry name" value="D-3-phosphoglycerate dehydrogenase (SerA)"/>
    <property type="match status" value="1"/>
</dbReference>
<evidence type="ECO:0000256" key="1">
    <source>
        <dbReference type="ARBA" id="ARBA00005854"/>
    </source>
</evidence>
<dbReference type="InterPro" id="IPR050857">
    <property type="entry name" value="D-2-hydroxyacid_DH"/>
</dbReference>
<dbReference type="SUPFAM" id="SSF51735">
    <property type="entry name" value="NAD(P)-binding Rossmann-fold domains"/>
    <property type="match status" value="1"/>
</dbReference>
<dbReference type="Pfam" id="PF00389">
    <property type="entry name" value="2-Hacid_dh"/>
    <property type="match status" value="1"/>
</dbReference>
<evidence type="ECO:0000256" key="2">
    <source>
        <dbReference type="ARBA" id="ARBA00023002"/>
    </source>
</evidence>
<dbReference type="InterPro" id="IPR006140">
    <property type="entry name" value="D-isomer_DH_NAD-bd"/>
</dbReference>
<evidence type="ECO:0000256" key="3">
    <source>
        <dbReference type="ARBA" id="ARBA00023027"/>
    </source>
</evidence>
<proteinExistence type="inferred from homology"/>
<dbReference type="EMBL" id="MFIA01000015">
    <property type="protein sequence ID" value="OGF82814.1"/>
    <property type="molecule type" value="Genomic_DNA"/>
</dbReference>
<accession>A0A1F5X4J3</accession>
<keyword evidence="2 4" id="KW-0560">Oxidoreductase</keyword>
<dbReference type="AlphaFoldDB" id="A0A1F5X4J3"/>
<dbReference type="SUPFAM" id="SSF52283">
    <property type="entry name" value="Formate/glycerate dehydrogenase catalytic domain-like"/>
    <property type="match status" value="1"/>
</dbReference>
<keyword evidence="3" id="KW-0520">NAD</keyword>
<dbReference type="Gene3D" id="3.40.50.720">
    <property type="entry name" value="NAD(P)-binding Rossmann-like Domain"/>
    <property type="match status" value="2"/>
</dbReference>
<comment type="similarity">
    <text evidence="1 4">Belongs to the D-isomer specific 2-hydroxyacid dehydrogenase family.</text>
</comment>
<comment type="caution">
    <text evidence="7">The sequence shown here is derived from an EMBL/GenBank/DDBJ whole genome shotgun (WGS) entry which is preliminary data.</text>
</comment>
<organism evidence="7 8">
    <name type="scientific">Candidatus Giovannonibacteria bacterium RIFCSPLOWO2_01_FULL_44_16</name>
    <dbReference type="NCBI Taxonomy" id="1798348"/>
    <lineage>
        <taxon>Bacteria</taxon>
        <taxon>Candidatus Giovannoniibacteriota</taxon>
    </lineage>
</organism>
<evidence type="ECO:0000313" key="7">
    <source>
        <dbReference type="EMBL" id="OGF82814.1"/>
    </source>
</evidence>
<evidence type="ECO:0000256" key="4">
    <source>
        <dbReference type="RuleBase" id="RU003719"/>
    </source>
</evidence>
<sequence length="315" mass="33842">MKILLTTTASFSKTVEESDLKEILAENGIEVILQPRLEAPFSFDAEKVFGLVAGHNPMGELIHADAGVAKKFTNLKIVSPFGIGIDHIDFEGLKKAGVNPITLPHFSKRTVAELAVGMLFSLARKLVSLDGAMKNGVWERVNGQGIFGKTIGIVGLGSIGKEVAIISHGLGMKILANDLVYDEEFNKKYSVEKAGLDELLQKSDFITLHVPLTDKTANMIDESAFSKMKRGVLFVNAARGEAVDESALLEALESGRVAGAALDVYSAEPPFSGKVSAKLVSHPDVIATPHVGAFTPEIRYTISKKICDEFAPYSA</sequence>
<dbReference type="GO" id="GO:0016616">
    <property type="term" value="F:oxidoreductase activity, acting on the CH-OH group of donors, NAD or NADP as acceptor"/>
    <property type="evidence" value="ECO:0007669"/>
    <property type="project" value="InterPro"/>
</dbReference>
<evidence type="ECO:0000259" key="6">
    <source>
        <dbReference type="Pfam" id="PF02826"/>
    </source>
</evidence>
<feature type="domain" description="D-isomer specific 2-hydroxyacid dehydrogenase catalytic" evidence="5">
    <location>
        <begin position="51"/>
        <end position="310"/>
    </location>
</feature>
<dbReference type="Proteomes" id="UP000178046">
    <property type="component" value="Unassembled WGS sequence"/>
</dbReference>
<dbReference type="InterPro" id="IPR036291">
    <property type="entry name" value="NAD(P)-bd_dom_sf"/>
</dbReference>
<dbReference type="Pfam" id="PF02826">
    <property type="entry name" value="2-Hacid_dh_C"/>
    <property type="match status" value="1"/>
</dbReference>
<feature type="domain" description="D-isomer specific 2-hydroxyacid dehydrogenase NAD-binding" evidence="6">
    <location>
        <begin position="116"/>
        <end position="292"/>
    </location>
</feature>
<evidence type="ECO:0000259" key="5">
    <source>
        <dbReference type="Pfam" id="PF00389"/>
    </source>
</evidence>
<evidence type="ECO:0000313" key="8">
    <source>
        <dbReference type="Proteomes" id="UP000178046"/>
    </source>
</evidence>
<protein>
    <recommendedName>
        <fullName evidence="9">Hydroxyacid dehydrogenase</fullName>
    </recommendedName>
</protein>